<evidence type="ECO:0000313" key="2">
    <source>
        <dbReference type="Proteomes" id="UP000789525"/>
    </source>
</evidence>
<gene>
    <name evidence="1" type="ORF">ACOLOM_LOCUS10967</name>
</gene>
<evidence type="ECO:0000313" key="1">
    <source>
        <dbReference type="EMBL" id="CAG8717287.1"/>
    </source>
</evidence>
<keyword evidence="2" id="KW-1185">Reference proteome</keyword>
<name>A0ACA9PQV4_9GLOM</name>
<proteinExistence type="predicted"/>
<dbReference type="EMBL" id="CAJVPT010037360">
    <property type="protein sequence ID" value="CAG8717287.1"/>
    <property type="molecule type" value="Genomic_DNA"/>
</dbReference>
<feature type="non-terminal residue" evidence="1">
    <location>
        <position position="260"/>
    </location>
</feature>
<reference evidence="1" key="1">
    <citation type="submission" date="2021-06" db="EMBL/GenBank/DDBJ databases">
        <authorList>
            <person name="Kallberg Y."/>
            <person name="Tangrot J."/>
            <person name="Rosling A."/>
        </authorList>
    </citation>
    <scope>NUCLEOTIDE SEQUENCE</scope>
    <source>
        <strain evidence="1">CL356</strain>
    </source>
</reference>
<comment type="caution">
    <text evidence="1">The sequence shown here is derived from an EMBL/GenBank/DDBJ whole genome shotgun (WGS) entry which is preliminary data.</text>
</comment>
<dbReference type="Proteomes" id="UP000789525">
    <property type="component" value="Unassembled WGS sequence"/>
</dbReference>
<accession>A0ACA9PQV4</accession>
<protein>
    <submittedName>
        <fullName evidence="1">7624_t:CDS:1</fullName>
    </submittedName>
</protein>
<sequence length="260" mass="29444">MALNGEMKIKTLMSGSPPLTSTVPNLKLSSFLLTPNPFQNRVNGAIESASLDPIIDGDLAQELGVETVVHLNPSNAEGREESRRECNNGEMDHYRVISVNDRVEKIESAARRHPSRIVMPGLPNRRGNGRPREISEKSQDREKDLEHSTVAAQRDESMQLEVAHTYESRCVALHVYTNLACSTETASFLLYNTEDSPIVEVPFPVLHRIDSERVRRGECGHRRKREASESDRLVNYVDICPYRFTRPALRENNKDAIRLR</sequence>
<organism evidence="1 2">
    <name type="scientific">Acaulospora colombiana</name>
    <dbReference type="NCBI Taxonomy" id="27376"/>
    <lineage>
        <taxon>Eukaryota</taxon>
        <taxon>Fungi</taxon>
        <taxon>Fungi incertae sedis</taxon>
        <taxon>Mucoromycota</taxon>
        <taxon>Glomeromycotina</taxon>
        <taxon>Glomeromycetes</taxon>
        <taxon>Diversisporales</taxon>
        <taxon>Acaulosporaceae</taxon>
        <taxon>Acaulospora</taxon>
    </lineage>
</organism>